<keyword evidence="7" id="KW-0378">Hydrolase</keyword>
<protein>
    <recommendedName>
        <fullName evidence="13">Reelin</fullName>
    </recommendedName>
</protein>
<reference evidence="17" key="1">
    <citation type="submission" date="2025-08" db="UniProtKB">
        <authorList>
            <consortium name="RefSeq"/>
        </authorList>
    </citation>
    <scope>IDENTIFICATION</scope>
</reference>
<evidence type="ECO:0000256" key="10">
    <source>
        <dbReference type="ARBA" id="ARBA00022837"/>
    </source>
</evidence>
<gene>
    <name evidence="17" type="primary">LOC123739251</name>
</gene>
<keyword evidence="2" id="KW-0217">Developmental protein</keyword>
<evidence type="ECO:0000256" key="6">
    <source>
        <dbReference type="ARBA" id="ARBA00022723"/>
    </source>
</evidence>
<dbReference type="RefSeq" id="XP_045569663.1">
    <property type="nucleotide sequence ID" value="XM_045713707.1"/>
</dbReference>
<dbReference type="InterPro" id="IPR034968">
    <property type="entry name" value="Reelin"/>
</dbReference>
<keyword evidence="8" id="KW-0720">Serine protease</keyword>
<dbReference type="Proteomes" id="UP001652741">
    <property type="component" value="Unplaced"/>
</dbReference>
<keyword evidence="11" id="KW-0130">Cell adhesion</keyword>
<comment type="similarity">
    <text evidence="12">Belongs to the reelin family.</text>
</comment>
<proteinExistence type="inferred from homology"/>
<evidence type="ECO:0000256" key="3">
    <source>
        <dbReference type="ARBA" id="ARBA00022525"/>
    </source>
</evidence>
<evidence type="ECO:0000256" key="1">
    <source>
        <dbReference type="ARBA" id="ARBA00004498"/>
    </source>
</evidence>
<accession>A0ABM3EF24</accession>
<dbReference type="Gene3D" id="2.60.120.260">
    <property type="entry name" value="Galactose-binding domain-like"/>
    <property type="match status" value="3"/>
</dbReference>
<evidence type="ECO:0000256" key="9">
    <source>
        <dbReference type="ARBA" id="ARBA00022833"/>
    </source>
</evidence>
<keyword evidence="3" id="KW-0964">Secreted</keyword>
<name>A0ABM3EF24_SALSA</name>
<comment type="subcellular location">
    <subcellularLocation>
        <location evidence="1">Secreted</location>
        <location evidence="1">Extracellular space</location>
        <location evidence="1">Extracellular matrix</location>
    </subcellularLocation>
</comment>
<evidence type="ECO:0000256" key="8">
    <source>
        <dbReference type="ARBA" id="ARBA00022825"/>
    </source>
</evidence>
<evidence type="ECO:0000313" key="16">
    <source>
        <dbReference type="Proteomes" id="UP001652741"/>
    </source>
</evidence>
<dbReference type="CDD" id="cd10036">
    <property type="entry name" value="Reelin_subrepeat_Nt"/>
    <property type="match status" value="1"/>
</dbReference>
<keyword evidence="16" id="KW-1185">Reference proteome</keyword>
<evidence type="ECO:0000256" key="11">
    <source>
        <dbReference type="ARBA" id="ARBA00022889"/>
    </source>
</evidence>
<evidence type="ECO:0000313" key="17">
    <source>
        <dbReference type="RefSeq" id="XP_045569663.1"/>
    </source>
</evidence>
<evidence type="ECO:0000256" key="4">
    <source>
        <dbReference type="ARBA" id="ARBA00022530"/>
    </source>
</evidence>
<evidence type="ECO:0000256" key="7">
    <source>
        <dbReference type="ARBA" id="ARBA00022801"/>
    </source>
</evidence>
<keyword evidence="10" id="KW-0106">Calcium</keyword>
<organism evidence="16 17">
    <name type="scientific">Salmo salar</name>
    <name type="common">Atlantic salmon</name>
    <dbReference type="NCBI Taxonomy" id="8030"/>
    <lineage>
        <taxon>Eukaryota</taxon>
        <taxon>Metazoa</taxon>
        <taxon>Chordata</taxon>
        <taxon>Craniata</taxon>
        <taxon>Vertebrata</taxon>
        <taxon>Euteleostomi</taxon>
        <taxon>Actinopterygii</taxon>
        <taxon>Neopterygii</taxon>
        <taxon>Teleostei</taxon>
        <taxon>Protacanthopterygii</taxon>
        <taxon>Salmoniformes</taxon>
        <taxon>Salmonidae</taxon>
        <taxon>Salmoninae</taxon>
        <taxon>Salmo</taxon>
    </lineage>
</organism>
<evidence type="ECO:0000256" key="15">
    <source>
        <dbReference type="ARBA" id="ARBA00046064"/>
    </source>
</evidence>
<comment type="subunit">
    <text evidence="14">Oligomer of disulfide-linked homodimers.</text>
</comment>
<evidence type="ECO:0000256" key="14">
    <source>
        <dbReference type="ARBA" id="ARBA00044961"/>
    </source>
</evidence>
<keyword evidence="5" id="KW-0645">Protease</keyword>
<dbReference type="Pfam" id="PF21471">
    <property type="entry name" value="Reelin_subrepeat-B"/>
    <property type="match status" value="2"/>
</dbReference>
<evidence type="ECO:0000256" key="13">
    <source>
        <dbReference type="ARBA" id="ARBA00023900"/>
    </source>
</evidence>
<dbReference type="InterPro" id="IPR049419">
    <property type="entry name" value="Reelin_subrepeat-B"/>
</dbReference>
<evidence type="ECO:0000256" key="2">
    <source>
        <dbReference type="ARBA" id="ARBA00022473"/>
    </source>
</evidence>
<dbReference type="PANTHER" id="PTHR11841">
    <property type="entry name" value="REELIN"/>
    <property type="match status" value="1"/>
</dbReference>
<evidence type="ECO:0000256" key="5">
    <source>
        <dbReference type="ARBA" id="ARBA00022670"/>
    </source>
</evidence>
<evidence type="ECO:0000256" key="12">
    <source>
        <dbReference type="ARBA" id="ARBA00023773"/>
    </source>
</evidence>
<keyword evidence="4" id="KW-0272">Extracellular matrix</keyword>
<comment type="function">
    <text evidence="15">Extracellular matrix serine protease secreted by pioneer neurons that plays a role in layering of neurons in the cerebral cortex and cerebellum by coordinating cell positioning during neurodevelopment. Regulates microtubule function in neurons and neuronal migration. Binding to the extracellular domains of lipoprotein receptors VLDLR and LRP8/APOER2 induces tyrosine phosphorylation of DAB1 and modulation of TAU phosphorylation. Affects migration of sympathetic preganglionic neurons in the spinal cord, where it seems to act as a barrier to neuronal migration. Enzymatic activity is important for the modulation of cell adhesion.</text>
</comment>
<dbReference type="GeneID" id="123739251"/>
<keyword evidence="6" id="KW-0479">Metal-binding</keyword>
<keyword evidence="9" id="KW-0862">Zinc</keyword>
<dbReference type="PANTHER" id="PTHR11841:SF1">
    <property type="entry name" value="REELIN"/>
    <property type="match status" value="1"/>
</dbReference>
<sequence length="392" mass="43114">MHGRAVTFCEPFGERELISVPLNTTTASVLQFALGSGSCRFSYSDPSIIVSFSLNKNNGSDDWITLEKIRAPTNSSTVVHLLPLPVRSKRDGVRVRWSQEAPQGPEGYESCWGLDNILLVNAAHRPPLMEDNLDPPDTANWLFFPGATVKHACQSEGNALYFHGNNEEGVGHSFASTRDIDLHREEGRSYWEEDFESPPTNWDIEGAVYGTQCGEIESGMALVFERGGERKMCTPYLDTTSFGNIRFHFTMGGGECDPGESHENDVILFGRSEGRRDHVLLDTLPYSSYKSPSVVSVALPTDLQTPCHPVLSGAAGTRWCQASRLGRRLHAAAAGSACHTHPRGPVLHQPGLWILPACQQCQSGVFHQSRSFLVPAPHRVSPRLVCWTSPTT</sequence>